<feature type="domain" description="Peptidase M13 N-terminal" evidence="9">
    <location>
        <begin position="34"/>
        <end position="408"/>
    </location>
</feature>
<dbReference type="InterPro" id="IPR008753">
    <property type="entry name" value="Peptidase_M13_N"/>
</dbReference>
<evidence type="ECO:0000256" key="1">
    <source>
        <dbReference type="ARBA" id="ARBA00001947"/>
    </source>
</evidence>
<dbReference type="Pfam" id="PF05649">
    <property type="entry name" value="Peptidase_M13_N"/>
    <property type="match status" value="1"/>
</dbReference>
<dbReference type="InterPro" id="IPR024079">
    <property type="entry name" value="MetalloPept_cat_dom_sf"/>
</dbReference>
<evidence type="ECO:0000256" key="3">
    <source>
        <dbReference type="ARBA" id="ARBA00022723"/>
    </source>
</evidence>
<sequence length="665" mass="72579">MTLTRRAALWGMAATPLVLAASRAHGYAGDAISPGEDFYAHVNAAALEGMTIPAGRSDYGQFDIVGAQVTARVEALVAEAVERPVPRSAGEARVVAAYRSVLDDGAAERGLPRLKHSLSRILAARSHREIGRLMTDPRSSSLVAFNVFPAQGEWMVSIDQQNQNQPMLGLSGAIYAGTDARAQGIREAYRACIADLLALAGVGDSARRAADVVAIETAIAARMWSPERLRDRRANLHVMPPAELSTYAPGLPWREMLRARGLADVARINLGTDSAVAAQARLFAETPVDMWRSWLAFTWIRNAIAVMPTAFRDRYWRFTADVRGGDARRPSREQEAARFVNTRLPMEIGALYVAAEFTEDARDRAREMLTYLKRAMAERLRSADWLDPASRAEALAKLDAMALKAGYPAATPPQAEIALDPADPSGNLDALLARDWQVQRLRLTSPETRAELWYQTPQTVGASYSVLLNAIEVPAAILQPPFFAADGDPAANFGAIGAIIGHEIGHGFDDQGLLYDSKGILREWMSPAATAGFAARAERLAAQYGAFEPLPGLKLDGRRTIGETIADLSGLSLALRALQLHRVDHPVPGSDERVATRALFRSWARAWLYKAQDSAIRQIVASSYHAPARYRVNGVVRNIDAWYDAFDVVPGDALYLAPAERVRLW</sequence>
<protein>
    <submittedName>
        <fullName evidence="10">M13 family metallopeptidase</fullName>
        <ecNumber evidence="10">3.4.24.-</ecNumber>
    </submittedName>
</protein>
<dbReference type="EMBL" id="JBDIZK010000011">
    <property type="protein sequence ID" value="MEN3748922.1"/>
    <property type="molecule type" value="Genomic_DNA"/>
</dbReference>
<dbReference type="EC" id="3.4.24.-" evidence="10"/>
<dbReference type="Gene3D" id="3.40.390.10">
    <property type="entry name" value="Collagenase (Catalytic Domain)"/>
    <property type="match status" value="1"/>
</dbReference>
<dbReference type="InterPro" id="IPR018497">
    <property type="entry name" value="Peptidase_M13_C"/>
</dbReference>
<evidence type="ECO:0000256" key="4">
    <source>
        <dbReference type="ARBA" id="ARBA00022801"/>
    </source>
</evidence>
<dbReference type="CDD" id="cd08662">
    <property type="entry name" value="M13"/>
    <property type="match status" value="1"/>
</dbReference>
<keyword evidence="11" id="KW-1185">Reference proteome</keyword>
<dbReference type="PANTHER" id="PTHR11733:SF241">
    <property type="entry name" value="GH26575P-RELATED"/>
    <property type="match status" value="1"/>
</dbReference>
<dbReference type="Proteomes" id="UP001427805">
    <property type="component" value="Unassembled WGS sequence"/>
</dbReference>
<dbReference type="PRINTS" id="PR00786">
    <property type="entry name" value="NEPRILYSIN"/>
</dbReference>
<evidence type="ECO:0000256" key="6">
    <source>
        <dbReference type="ARBA" id="ARBA00023049"/>
    </source>
</evidence>
<dbReference type="Pfam" id="PF01431">
    <property type="entry name" value="Peptidase_M13"/>
    <property type="match status" value="1"/>
</dbReference>
<dbReference type="Gene3D" id="1.10.1380.10">
    <property type="entry name" value="Neutral endopeptidase , domain2"/>
    <property type="match status" value="1"/>
</dbReference>
<reference evidence="10 11" key="1">
    <citation type="submission" date="2024-05" db="EMBL/GenBank/DDBJ databases">
        <title>Sphingomonas sp. HF-S3 16S ribosomal RNA gene Genome sequencing and assembly.</title>
        <authorList>
            <person name="Lee H."/>
        </authorList>
    </citation>
    <scope>NUCLEOTIDE SEQUENCE [LARGE SCALE GENOMIC DNA]</scope>
    <source>
        <strain evidence="10 11">HF-S3</strain>
    </source>
</reference>
<evidence type="ECO:0000256" key="5">
    <source>
        <dbReference type="ARBA" id="ARBA00022833"/>
    </source>
</evidence>
<accession>A0ABV0BBI4</accession>
<evidence type="ECO:0000259" key="9">
    <source>
        <dbReference type="Pfam" id="PF05649"/>
    </source>
</evidence>
<name>A0ABV0BBI4_9SPHN</name>
<keyword evidence="3" id="KW-0479">Metal-binding</keyword>
<feature type="domain" description="Peptidase M13 C-terminal" evidence="8">
    <location>
        <begin position="462"/>
        <end position="662"/>
    </location>
</feature>
<evidence type="ECO:0000256" key="7">
    <source>
        <dbReference type="SAM" id="SignalP"/>
    </source>
</evidence>
<dbReference type="RefSeq" id="WP_346247965.1">
    <property type="nucleotide sequence ID" value="NZ_JBDIZK010000011.1"/>
</dbReference>
<keyword evidence="6" id="KW-0482">Metalloprotease</keyword>
<proteinExistence type="predicted"/>
<keyword evidence="7" id="KW-0732">Signal</keyword>
<dbReference type="SUPFAM" id="SSF55486">
    <property type="entry name" value="Metalloproteases ('zincins'), catalytic domain"/>
    <property type="match status" value="1"/>
</dbReference>
<evidence type="ECO:0000256" key="2">
    <source>
        <dbReference type="ARBA" id="ARBA00022670"/>
    </source>
</evidence>
<organism evidence="10 11">
    <name type="scientific">Sphingomonas rustica</name>
    <dbReference type="NCBI Taxonomy" id="3103142"/>
    <lineage>
        <taxon>Bacteria</taxon>
        <taxon>Pseudomonadati</taxon>
        <taxon>Pseudomonadota</taxon>
        <taxon>Alphaproteobacteria</taxon>
        <taxon>Sphingomonadales</taxon>
        <taxon>Sphingomonadaceae</taxon>
        <taxon>Sphingomonas</taxon>
    </lineage>
</organism>
<feature type="chain" id="PRO_5047378489" evidence="7">
    <location>
        <begin position="21"/>
        <end position="665"/>
    </location>
</feature>
<dbReference type="InterPro" id="IPR042089">
    <property type="entry name" value="Peptidase_M13_dom_2"/>
</dbReference>
<gene>
    <name evidence="10" type="ORF">TPR58_17230</name>
</gene>
<dbReference type="PANTHER" id="PTHR11733">
    <property type="entry name" value="ZINC METALLOPROTEASE FAMILY M13 NEPRILYSIN-RELATED"/>
    <property type="match status" value="1"/>
</dbReference>
<evidence type="ECO:0000259" key="8">
    <source>
        <dbReference type="Pfam" id="PF01431"/>
    </source>
</evidence>
<feature type="signal peptide" evidence="7">
    <location>
        <begin position="1"/>
        <end position="20"/>
    </location>
</feature>
<evidence type="ECO:0000313" key="10">
    <source>
        <dbReference type="EMBL" id="MEN3748922.1"/>
    </source>
</evidence>
<keyword evidence="5" id="KW-0862">Zinc</keyword>
<dbReference type="GO" id="GO:0016787">
    <property type="term" value="F:hydrolase activity"/>
    <property type="evidence" value="ECO:0007669"/>
    <property type="project" value="UniProtKB-KW"/>
</dbReference>
<keyword evidence="2" id="KW-0645">Protease</keyword>
<dbReference type="InterPro" id="IPR000718">
    <property type="entry name" value="Peptidase_M13"/>
</dbReference>
<keyword evidence="4 10" id="KW-0378">Hydrolase</keyword>
<comment type="caution">
    <text evidence="10">The sequence shown here is derived from an EMBL/GenBank/DDBJ whole genome shotgun (WGS) entry which is preliminary data.</text>
</comment>
<comment type="cofactor">
    <cofactor evidence="1">
        <name>Zn(2+)</name>
        <dbReference type="ChEBI" id="CHEBI:29105"/>
    </cofactor>
</comment>
<evidence type="ECO:0000313" key="11">
    <source>
        <dbReference type="Proteomes" id="UP001427805"/>
    </source>
</evidence>
<dbReference type="PROSITE" id="PS51885">
    <property type="entry name" value="NEPRILYSIN"/>
    <property type="match status" value="1"/>
</dbReference>